<dbReference type="STRING" id="1367422.A0A179A191"/>
<feature type="region of interest" description="Disordered" evidence="1">
    <location>
        <begin position="1"/>
        <end position="30"/>
    </location>
</feature>
<dbReference type="Proteomes" id="UP000078343">
    <property type="component" value="Unassembled WGS sequence"/>
</dbReference>
<name>A0A179A191_9EURO</name>
<dbReference type="GO" id="GO:0005643">
    <property type="term" value="C:nuclear pore"/>
    <property type="evidence" value="ECO:0007669"/>
    <property type="project" value="InterPro"/>
</dbReference>
<dbReference type="RefSeq" id="XP_018699134.1">
    <property type="nucleotide sequence ID" value="XM_018833255.1"/>
</dbReference>
<accession>A0A179A191</accession>
<dbReference type="InterPro" id="IPR038212">
    <property type="entry name" value="TF_EnY2_sf"/>
</dbReference>
<dbReference type="EMBL" id="LVYI01000001">
    <property type="protein sequence ID" value="OAP65767.1"/>
    <property type="molecule type" value="Genomic_DNA"/>
</dbReference>
<dbReference type="GO" id="GO:0006406">
    <property type="term" value="P:mRNA export from nucleus"/>
    <property type="evidence" value="ECO:0007669"/>
    <property type="project" value="InterPro"/>
</dbReference>
<dbReference type="Pfam" id="PF10163">
    <property type="entry name" value="EnY2"/>
    <property type="match status" value="1"/>
</dbReference>
<dbReference type="OrthoDB" id="5355007at2759"/>
<reference evidence="2 3" key="1">
    <citation type="submission" date="2016-04" db="EMBL/GenBank/DDBJ databases">
        <title>Draft genome of Fonsecaea erecta CBS 125763.</title>
        <authorList>
            <person name="Weiss V.A."/>
            <person name="Vicente V.A."/>
            <person name="Raittz R.T."/>
            <person name="Moreno L.F."/>
            <person name="De Souza E.M."/>
            <person name="Pedrosa F.O."/>
            <person name="Steffens M.B."/>
            <person name="Faoro H."/>
            <person name="Tadra-Sfeir M.Z."/>
            <person name="Najafzadeh M.J."/>
            <person name="Felipe M.S."/>
            <person name="Teixeira M."/>
            <person name="Sun J."/>
            <person name="Xi L."/>
            <person name="Gomes R."/>
            <person name="De Azevedo C.M."/>
            <person name="Salgado C.G."/>
            <person name="Da Silva M.B."/>
            <person name="Nascimento M.F."/>
            <person name="Queiroz-Telles F."/>
            <person name="Attili D.S."/>
            <person name="Gorbushina A."/>
        </authorList>
    </citation>
    <scope>NUCLEOTIDE SEQUENCE [LARGE SCALE GENOMIC DNA]</scope>
    <source>
        <strain evidence="2 3">CBS 125763</strain>
    </source>
</reference>
<proteinExistence type="predicted"/>
<dbReference type="InterPro" id="IPR018783">
    <property type="entry name" value="TF_ENY2"/>
</dbReference>
<dbReference type="AlphaFoldDB" id="A0A179A191"/>
<sequence length="190" mass="19702">MSTSGPSTEAATTIPVPPSLTSSTSSLPPATSQALIQHLRQTGAIPDLSALLADSLARTGWTDRVRALALELLRNGSCDTFPELMNEVMRRAKLPKDGKNQGVDKESKDAKANGASTPTKSTTTGPGAGGAVALNGGGVNNNAIALSKEWSGGPDGLPDVRIPEVTVEQGVEFLKEKIKDVVEPIDDDSD</sequence>
<evidence type="ECO:0000256" key="1">
    <source>
        <dbReference type="SAM" id="MobiDB-lite"/>
    </source>
</evidence>
<feature type="compositionally biased region" description="Low complexity" evidence="1">
    <location>
        <begin position="114"/>
        <end position="125"/>
    </location>
</feature>
<feature type="compositionally biased region" description="Polar residues" evidence="1">
    <location>
        <begin position="1"/>
        <end position="11"/>
    </location>
</feature>
<organism evidence="2 3">
    <name type="scientific">Fonsecaea erecta</name>
    <dbReference type="NCBI Taxonomy" id="1367422"/>
    <lineage>
        <taxon>Eukaryota</taxon>
        <taxon>Fungi</taxon>
        <taxon>Dikarya</taxon>
        <taxon>Ascomycota</taxon>
        <taxon>Pezizomycotina</taxon>
        <taxon>Eurotiomycetes</taxon>
        <taxon>Chaetothyriomycetidae</taxon>
        <taxon>Chaetothyriales</taxon>
        <taxon>Herpotrichiellaceae</taxon>
        <taxon>Fonsecaea</taxon>
    </lineage>
</organism>
<feature type="compositionally biased region" description="Basic and acidic residues" evidence="1">
    <location>
        <begin position="92"/>
        <end position="111"/>
    </location>
</feature>
<comment type="caution">
    <text evidence="2">The sequence shown here is derived from an EMBL/GenBank/DDBJ whole genome shotgun (WGS) entry which is preliminary data.</text>
</comment>
<gene>
    <name evidence="2" type="ORF">AYL99_01739</name>
</gene>
<evidence type="ECO:0000313" key="2">
    <source>
        <dbReference type="EMBL" id="OAP65767.1"/>
    </source>
</evidence>
<protein>
    <submittedName>
        <fullName evidence="2">Uncharacterized protein</fullName>
    </submittedName>
</protein>
<feature type="region of interest" description="Disordered" evidence="1">
    <location>
        <begin position="92"/>
        <end position="133"/>
    </location>
</feature>
<dbReference type="GeneID" id="30005909"/>
<keyword evidence="3" id="KW-1185">Reference proteome</keyword>
<dbReference type="Gene3D" id="1.10.246.140">
    <property type="match status" value="1"/>
</dbReference>
<dbReference type="GO" id="GO:0000124">
    <property type="term" value="C:SAGA complex"/>
    <property type="evidence" value="ECO:0007669"/>
    <property type="project" value="InterPro"/>
</dbReference>
<dbReference type="GO" id="GO:0003713">
    <property type="term" value="F:transcription coactivator activity"/>
    <property type="evidence" value="ECO:0007669"/>
    <property type="project" value="InterPro"/>
</dbReference>
<evidence type="ECO:0000313" key="3">
    <source>
        <dbReference type="Proteomes" id="UP000078343"/>
    </source>
</evidence>
<feature type="compositionally biased region" description="Low complexity" evidence="1">
    <location>
        <begin position="19"/>
        <end position="30"/>
    </location>
</feature>